<dbReference type="Proteomes" id="UP000639772">
    <property type="component" value="Unassembled WGS sequence"/>
</dbReference>
<reference evidence="1 2" key="1">
    <citation type="journal article" date="2020" name="Nat. Food">
        <title>A phased Vanilla planifolia genome enables genetic improvement of flavour and production.</title>
        <authorList>
            <person name="Hasing T."/>
            <person name="Tang H."/>
            <person name="Brym M."/>
            <person name="Khazi F."/>
            <person name="Huang T."/>
            <person name="Chambers A.H."/>
        </authorList>
    </citation>
    <scope>NUCLEOTIDE SEQUENCE [LARGE SCALE GENOMIC DNA]</scope>
    <source>
        <tissue evidence="1">Leaf</tissue>
    </source>
</reference>
<protein>
    <submittedName>
        <fullName evidence="1">Uncharacterized protein</fullName>
    </submittedName>
</protein>
<dbReference type="AlphaFoldDB" id="A0A835V3K3"/>
<evidence type="ECO:0000313" key="1">
    <source>
        <dbReference type="EMBL" id="KAG0483428.1"/>
    </source>
</evidence>
<proteinExistence type="predicted"/>
<dbReference type="EMBL" id="JADCNM010000005">
    <property type="protein sequence ID" value="KAG0483428.1"/>
    <property type="molecule type" value="Genomic_DNA"/>
</dbReference>
<accession>A0A835V3K3</accession>
<name>A0A835V3K3_VANPL</name>
<organism evidence="1 2">
    <name type="scientific">Vanilla planifolia</name>
    <name type="common">Vanilla</name>
    <dbReference type="NCBI Taxonomy" id="51239"/>
    <lineage>
        <taxon>Eukaryota</taxon>
        <taxon>Viridiplantae</taxon>
        <taxon>Streptophyta</taxon>
        <taxon>Embryophyta</taxon>
        <taxon>Tracheophyta</taxon>
        <taxon>Spermatophyta</taxon>
        <taxon>Magnoliopsida</taxon>
        <taxon>Liliopsida</taxon>
        <taxon>Asparagales</taxon>
        <taxon>Orchidaceae</taxon>
        <taxon>Vanilloideae</taxon>
        <taxon>Vanilleae</taxon>
        <taxon>Vanilla</taxon>
    </lineage>
</organism>
<gene>
    <name evidence="1" type="ORF">HPP92_011512</name>
</gene>
<comment type="caution">
    <text evidence="1">The sequence shown here is derived from an EMBL/GenBank/DDBJ whole genome shotgun (WGS) entry which is preliminary data.</text>
</comment>
<sequence>MALRGGESKVKFCYPKGRIKCSSSAACSSALFGPKRALFPHHFRFCCVWTPSGAVISASILSMVSKSLPRCLPQPALGFSQLAIINIGAPFLGLDHHPRPQSLLLLIMSFFSQK</sequence>
<evidence type="ECO:0000313" key="2">
    <source>
        <dbReference type="Proteomes" id="UP000639772"/>
    </source>
</evidence>